<dbReference type="HOGENOM" id="CLU_1235222_0_0_1"/>
<dbReference type="Pfam" id="PF00394">
    <property type="entry name" value="Cu-oxidase"/>
    <property type="match status" value="1"/>
</dbReference>
<dbReference type="EMBL" id="FP929139">
    <property type="protein sequence ID" value="CBY01850.1"/>
    <property type="molecule type" value="Genomic_DNA"/>
</dbReference>
<organism evidence="2 3">
    <name type="scientific">Leptosphaeria maculans (strain JN3 / isolate v23.1.3 / race Av1-4-5-6-7-8)</name>
    <name type="common">Blackleg fungus</name>
    <name type="synonym">Phoma lingam</name>
    <dbReference type="NCBI Taxonomy" id="985895"/>
    <lineage>
        <taxon>Eukaryota</taxon>
        <taxon>Fungi</taxon>
        <taxon>Dikarya</taxon>
        <taxon>Ascomycota</taxon>
        <taxon>Pezizomycotina</taxon>
        <taxon>Dothideomycetes</taxon>
        <taxon>Pleosporomycetidae</taxon>
        <taxon>Pleosporales</taxon>
        <taxon>Pleosporineae</taxon>
        <taxon>Leptosphaeriaceae</taxon>
        <taxon>Plenodomus</taxon>
        <taxon>Plenodomus lingam/Leptosphaeria maculans species complex</taxon>
    </lineage>
</organism>
<feature type="domain" description="Plastocyanin-like" evidence="1">
    <location>
        <begin position="41"/>
        <end position="127"/>
    </location>
</feature>
<dbReference type="InterPro" id="IPR008972">
    <property type="entry name" value="Cupredoxin"/>
</dbReference>
<dbReference type="Proteomes" id="UP000002668">
    <property type="component" value="Genome"/>
</dbReference>
<dbReference type="VEuPathDB" id="FungiDB:LEMA_P006370.1"/>
<protein>
    <recommendedName>
        <fullName evidence="1">Plastocyanin-like domain-containing protein</fullName>
    </recommendedName>
</protein>
<gene>
    <name evidence="2" type="ORF">LEMA_P006370.1</name>
</gene>
<evidence type="ECO:0000259" key="1">
    <source>
        <dbReference type="Pfam" id="PF00394"/>
    </source>
</evidence>
<dbReference type="AlphaFoldDB" id="E5AF61"/>
<sequence length="224" mass="24292">MMINDCTQGPTSVATSGDTIVTAGDMETCQFQGTEAFQIGQNSAGPPASDNVLKYRTAENGSGDDAYKLTIQAGITYRLQLINTSVDSDLRVHLDNHPFSVIGTDFVPLVPNITSYIQIGIGEQLDVNAGEGHAVITYSGPTVADPTSTAPPFMPYFYDCRPRQPNYQVLAQKNSNLRHLTVSPRYHLPLLKRSVGISIFPLVFALTRESRSIGSSNRLSLSPI</sequence>
<dbReference type="STRING" id="985895.E5AF61"/>
<proteinExistence type="predicted"/>
<dbReference type="OrthoDB" id="2121828at2759"/>
<dbReference type="Gene3D" id="2.60.40.420">
    <property type="entry name" value="Cupredoxins - blue copper proteins"/>
    <property type="match status" value="1"/>
</dbReference>
<keyword evidence="3" id="KW-1185">Reference proteome</keyword>
<name>E5AF61_LEPMJ</name>
<evidence type="ECO:0000313" key="3">
    <source>
        <dbReference type="Proteomes" id="UP000002668"/>
    </source>
</evidence>
<dbReference type="SUPFAM" id="SSF49503">
    <property type="entry name" value="Cupredoxins"/>
    <property type="match status" value="1"/>
</dbReference>
<reference evidence="3" key="1">
    <citation type="journal article" date="2011" name="Nat. Commun.">
        <title>Effector diversification within compartments of the Leptosphaeria maculans genome affected by Repeat-Induced Point mutations.</title>
        <authorList>
            <person name="Rouxel T."/>
            <person name="Grandaubert J."/>
            <person name="Hane J.K."/>
            <person name="Hoede C."/>
            <person name="van de Wouw A.P."/>
            <person name="Couloux A."/>
            <person name="Dominguez V."/>
            <person name="Anthouard V."/>
            <person name="Bally P."/>
            <person name="Bourras S."/>
            <person name="Cozijnsen A.J."/>
            <person name="Ciuffetti L.M."/>
            <person name="Degrave A."/>
            <person name="Dilmaghani A."/>
            <person name="Duret L."/>
            <person name="Fudal I."/>
            <person name="Goodwin S.B."/>
            <person name="Gout L."/>
            <person name="Glaser N."/>
            <person name="Linglin J."/>
            <person name="Kema G.H.J."/>
            <person name="Lapalu N."/>
            <person name="Lawrence C.B."/>
            <person name="May K."/>
            <person name="Meyer M."/>
            <person name="Ollivier B."/>
            <person name="Poulain J."/>
            <person name="Schoch C.L."/>
            <person name="Simon A."/>
            <person name="Spatafora J.W."/>
            <person name="Stachowiak A."/>
            <person name="Turgeon B.G."/>
            <person name="Tyler B.M."/>
            <person name="Vincent D."/>
            <person name="Weissenbach J."/>
            <person name="Amselem J."/>
            <person name="Quesneville H."/>
            <person name="Oliver R.P."/>
            <person name="Wincker P."/>
            <person name="Balesdent M.-H."/>
            <person name="Howlett B.J."/>
        </authorList>
    </citation>
    <scope>NUCLEOTIDE SEQUENCE [LARGE SCALE GENOMIC DNA]</scope>
    <source>
        <strain evidence="3">JN3 / isolate v23.1.3 / race Av1-4-5-6-7-8</strain>
    </source>
</reference>
<dbReference type="InterPro" id="IPR001117">
    <property type="entry name" value="Cu-oxidase_2nd"/>
</dbReference>
<accession>E5AF61</accession>
<evidence type="ECO:0000313" key="2">
    <source>
        <dbReference type="EMBL" id="CBY01850.1"/>
    </source>
</evidence>
<dbReference type="InParanoid" id="E5AF61"/>